<feature type="domain" description="Cytochrome c" evidence="9">
    <location>
        <begin position="22"/>
        <end position="90"/>
    </location>
</feature>
<feature type="domain" description="DUF1588" evidence="6">
    <location>
        <begin position="614"/>
        <end position="710"/>
    </location>
</feature>
<organism evidence="10 11">
    <name type="scientific">Rhodopirellula sallentina SM41</name>
    <dbReference type="NCBI Taxonomy" id="1263870"/>
    <lineage>
        <taxon>Bacteria</taxon>
        <taxon>Pseudomonadati</taxon>
        <taxon>Planctomycetota</taxon>
        <taxon>Planctomycetia</taxon>
        <taxon>Pirellulales</taxon>
        <taxon>Pirellulaceae</taxon>
        <taxon>Rhodopirellula</taxon>
    </lineage>
</organism>
<dbReference type="GO" id="GO:0020037">
    <property type="term" value="F:heme binding"/>
    <property type="evidence" value="ECO:0007669"/>
    <property type="project" value="InterPro"/>
</dbReference>
<dbReference type="Pfam" id="PF07624">
    <property type="entry name" value="PSD2"/>
    <property type="match status" value="1"/>
</dbReference>
<gene>
    <name evidence="10" type="ORF">RSSM_01876</name>
</gene>
<dbReference type="InterPro" id="IPR009056">
    <property type="entry name" value="Cyt_c-like_dom"/>
</dbReference>
<dbReference type="InterPro" id="IPR011478">
    <property type="entry name" value="DUF1585"/>
</dbReference>
<dbReference type="InterPro" id="IPR036909">
    <property type="entry name" value="Cyt_c-like_dom_sf"/>
</dbReference>
<comment type="caution">
    <text evidence="10">The sequence shown here is derived from an EMBL/GenBank/DDBJ whole genome shotgun (WGS) entry which is preliminary data.</text>
</comment>
<evidence type="ECO:0000259" key="5">
    <source>
        <dbReference type="Pfam" id="PF07626"/>
    </source>
</evidence>
<evidence type="ECO:0000256" key="1">
    <source>
        <dbReference type="ARBA" id="ARBA00022617"/>
    </source>
</evidence>
<evidence type="ECO:0000259" key="7">
    <source>
        <dbReference type="Pfam" id="PF07631"/>
    </source>
</evidence>
<sequence length="822" mass="93213">MSIAILLACVGLLGSVDANDHAILQRYCMECHSGSDPEGGFHLKMLGDSVNEESREYWQASLEYVSLGDMPPNDDSSVTPSERERIARYLRRVIIAAGEKKAAVSSVPTRRLNNREFANSISDALGIEDPGTHFPLGDLLGDTLHEGFDTNGDALGISEYHLEKYIAAVRNVVDAVIWTGEKPESERYEVPSEMLKMTSLSQQTRRRESAVRHPDSVDFRDMRVRMYFDNFDSVPETGYYNIQIRATGIDRGYYDAEMTGVHDGDPIRLAVHLGDRERVFDLPDDDMKEIELTEWLAKGTRIELSYPTDGLRKRGNGNFKFQQAIAHDHIKQHDPELYEEVVAQIRKKGGRRKLGVNHWSHWVDYWRGPRPRVYGAVVEGPFYNSWPPQRQVNLIGASPDVQDAEKVLKRIAERAWKREVRDGELDPFVRLVEQRKAELGNIEALKEGIVAIFVSPSFLLIDPEEGTPADRFATKLSYFFRSTLPEVVLRQQVAAGELNDFESVRDAVELYIRDAKADEFLDEFPHAWLQLDRINFMAPDPDHYPHYHRKSVSDDMVAEAKAFFRYAVENNLPVPEMLTSDYSFINADLAKVYGIDDVPDDSTLRRYQFTDGRRGGLLGMGAFLTLTADTLGTSPIHRAVYVLENYMGIKPSPPPGDVEIQEPDVRQAKTIKDILAAHIAEDTCASCHRSIDPYGYAFENFDPVGAWRDNYVQLTVDTPSQAAKKTKKRKQARFELPIDASSTFRNGNSYHDIAEFRTLMQSDANQIQFVRCFVKKLLMYANGTEPDDIAEIERILAKSAEHDFRVVDTIAAVVDSPLFRQQ</sequence>
<accession>M5U613</accession>
<keyword evidence="11" id="KW-1185">Reference proteome</keyword>
<feature type="domain" description="DUF1585" evidence="4">
    <location>
        <begin position="746"/>
        <end position="819"/>
    </location>
</feature>
<evidence type="ECO:0000259" key="4">
    <source>
        <dbReference type="Pfam" id="PF07624"/>
    </source>
</evidence>
<feature type="domain" description="DUF1587" evidence="5">
    <location>
        <begin position="110"/>
        <end position="177"/>
    </location>
</feature>
<reference evidence="10 11" key="1">
    <citation type="journal article" date="2013" name="Mar. Genomics">
        <title>Expression of sulfatases in Rhodopirellula baltica and the diversity of sulfatases in the genus Rhodopirellula.</title>
        <authorList>
            <person name="Wegner C.E."/>
            <person name="Richter-Heitmann T."/>
            <person name="Klindworth A."/>
            <person name="Klockow C."/>
            <person name="Richter M."/>
            <person name="Achstetter T."/>
            <person name="Glockner F.O."/>
            <person name="Harder J."/>
        </authorList>
    </citation>
    <scope>NUCLEOTIDE SEQUENCE [LARGE SCALE GENOMIC DNA]</scope>
    <source>
        <strain evidence="10 11">SM41</strain>
    </source>
</reference>
<name>M5U613_9BACT</name>
<evidence type="ECO:0000259" key="8">
    <source>
        <dbReference type="Pfam" id="PF07637"/>
    </source>
</evidence>
<dbReference type="EMBL" id="ANOH01000132">
    <property type="protein sequence ID" value="EMI56694.1"/>
    <property type="molecule type" value="Genomic_DNA"/>
</dbReference>
<dbReference type="Pfam" id="PF07626">
    <property type="entry name" value="PSD3"/>
    <property type="match status" value="1"/>
</dbReference>
<dbReference type="InterPro" id="IPR013042">
    <property type="entry name" value="DUF1592"/>
</dbReference>
<dbReference type="PATRIC" id="fig|1263870.3.peg.2005"/>
<keyword evidence="2" id="KW-0479">Metal-binding</keyword>
<dbReference type="Proteomes" id="UP000011885">
    <property type="component" value="Unassembled WGS sequence"/>
</dbReference>
<feature type="domain" description="DUF1595" evidence="8">
    <location>
        <begin position="404"/>
        <end position="459"/>
    </location>
</feature>
<evidence type="ECO:0000256" key="2">
    <source>
        <dbReference type="ARBA" id="ARBA00022723"/>
    </source>
</evidence>
<dbReference type="Pfam" id="PF07631">
    <property type="entry name" value="PSD4"/>
    <property type="match status" value="1"/>
</dbReference>
<proteinExistence type="predicted"/>
<dbReference type="AlphaFoldDB" id="M5U613"/>
<dbReference type="SUPFAM" id="SSF46626">
    <property type="entry name" value="Cytochrome c"/>
    <property type="match status" value="1"/>
</dbReference>
<protein>
    <submittedName>
        <fullName evidence="10">Secreted protein containing DUF1588</fullName>
    </submittedName>
</protein>
<dbReference type="InterPro" id="IPR013043">
    <property type="entry name" value="DUF1595"/>
</dbReference>
<dbReference type="Pfam" id="PF13442">
    <property type="entry name" value="Cytochrome_CBB3"/>
    <property type="match status" value="1"/>
</dbReference>
<dbReference type="InterPro" id="IPR013039">
    <property type="entry name" value="DUF1588"/>
</dbReference>
<keyword evidence="1" id="KW-0349">Heme</keyword>
<evidence type="ECO:0000259" key="9">
    <source>
        <dbReference type="Pfam" id="PF13442"/>
    </source>
</evidence>
<feature type="domain" description="DUF1592" evidence="7">
    <location>
        <begin position="472"/>
        <end position="595"/>
    </location>
</feature>
<dbReference type="InterPro" id="IPR013036">
    <property type="entry name" value="DUF1587"/>
</dbReference>
<evidence type="ECO:0000313" key="11">
    <source>
        <dbReference type="Proteomes" id="UP000011885"/>
    </source>
</evidence>
<dbReference type="GO" id="GO:0009055">
    <property type="term" value="F:electron transfer activity"/>
    <property type="evidence" value="ECO:0007669"/>
    <property type="project" value="InterPro"/>
</dbReference>
<dbReference type="Pfam" id="PF07637">
    <property type="entry name" value="PSD5"/>
    <property type="match status" value="1"/>
</dbReference>
<evidence type="ECO:0000313" key="10">
    <source>
        <dbReference type="EMBL" id="EMI56694.1"/>
    </source>
</evidence>
<keyword evidence="3" id="KW-0408">Iron</keyword>
<dbReference type="GO" id="GO:0046872">
    <property type="term" value="F:metal ion binding"/>
    <property type="evidence" value="ECO:0007669"/>
    <property type="project" value="UniProtKB-KW"/>
</dbReference>
<evidence type="ECO:0000259" key="6">
    <source>
        <dbReference type="Pfam" id="PF07627"/>
    </source>
</evidence>
<dbReference type="Pfam" id="PF07627">
    <property type="entry name" value="PSCyt3"/>
    <property type="match status" value="1"/>
</dbReference>
<evidence type="ECO:0000256" key="3">
    <source>
        <dbReference type="ARBA" id="ARBA00023004"/>
    </source>
</evidence>